<proteinExistence type="predicted"/>
<organism evidence="1 2">
    <name type="scientific">Sphingopyxis soli</name>
    <dbReference type="NCBI Taxonomy" id="592051"/>
    <lineage>
        <taxon>Bacteria</taxon>
        <taxon>Pseudomonadati</taxon>
        <taxon>Pseudomonadota</taxon>
        <taxon>Alphaproteobacteria</taxon>
        <taxon>Sphingomonadales</taxon>
        <taxon>Sphingomonadaceae</taxon>
        <taxon>Sphingopyxis</taxon>
    </lineage>
</organism>
<dbReference type="RefSeq" id="WP_058804215.1">
    <property type="nucleotide sequence ID" value="NZ_BAAAFE010000007.1"/>
</dbReference>
<dbReference type="Proteomes" id="UP001500738">
    <property type="component" value="Unassembled WGS sequence"/>
</dbReference>
<protein>
    <recommendedName>
        <fullName evidence="3">Zinc-ribbon domain-containing protein</fullName>
    </recommendedName>
</protein>
<evidence type="ECO:0008006" key="3">
    <source>
        <dbReference type="Google" id="ProtNLM"/>
    </source>
</evidence>
<evidence type="ECO:0000313" key="1">
    <source>
        <dbReference type="EMBL" id="GAA0863811.1"/>
    </source>
</evidence>
<evidence type="ECO:0000313" key="2">
    <source>
        <dbReference type="Proteomes" id="UP001500738"/>
    </source>
</evidence>
<accession>A0ABN1M3R4</accession>
<gene>
    <name evidence="1" type="ORF">GCM10009115_15770</name>
</gene>
<name>A0ABN1M3R4_9SPHN</name>
<dbReference type="EMBL" id="BAAAFE010000007">
    <property type="protein sequence ID" value="GAA0863811.1"/>
    <property type="molecule type" value="Genomic_DNA"/>
</dbReference>
<keyword evidence="2" id="KW-1185">Reference proteome</keyword>
<comment type="caution">
    <text evidence="1">The sequence shown here is derived from an EMBL/GenBank/DDBJ whole genome shotgun (WGS) entry which is preliminary data.</text>
</comment>
<reference evidence="1 2" key="1">
    <citation type="journal article" date="2019" name="Int. J. Syst. Evol. Microbiol.">
        <title>The Global Catalogue of Microorganisms (GCM) 10K type strain sequencing project: providing services to taxonomists for standard genome sequencing and annotation.</title>
        <authorList>
            <consortium name="The Broad Institute Genomics Platform"/>
            <consortium name="The Broad Institute Genome Sequencing Center for Infectious Disease"/>
            <person name="Wu L."/>
            <person name="Ma J."/>
        </authorList>
    </citation>
    <scope>NUCLEOTIDE SEQUENCE [LARGE SCALE GENOMIC DNA]</scope>
    <source>
        <strain evidence="1 2">JCM 15910</strain>
    </source>
</reference>
<sequence length="109" mass="13261">MQHTKSGIPRATHIFEAAIWHYAVQPVCRCGHHAKFDAGLLWYRFHRKGWDDNLRKACRHFWCRQCAWSSGRRVEPLRLEVVNWDKDAICIKERVDEREWKRAIRRYRS</sequence>